<evidence type="ECO:0000313" key="1">
    <source>
        <dbReference type="EMBL" id="GAA2500777.1"/>
    </source>
</evidence>
<dbReference type="RefSeq" id="WP_344257236.1">
    <property type="nucleotide sequence ID" value="NZ_BAAARE010000031.1"/>
</dbReference>
<accession>A0ABN3MF53</accession>
<gene>
    <name evidence="1" type="ORF">GCM10009858_43820</name>
</gene>
<comment type="caution">
    <text evidence="1">The sequence shown here is derived from an EMBL/GenBank/DDBJ whole genome shotgun (WGS) entry which is preliminary data.</text>
</comment>
<organism evidence="1 2">
    <name type="scientific">Terrabacter carboxydivorans</name>
    <dbReference type="NCBI Taxonomy" id="619730"/>
    <lineage>
        <taxon>Bacteria</taxon>
        <taxon>Bacillati</taxon>
        <taxon>Actinomycetota</taxon>
        <taxon>Actinomycetes</taxon>
        <taxon>Micrococcales</taxon>
        <taxon>Intrasporangiaceae</taxon>
        <taxon>Terrabacter</taxon>
    </lineage>
</organism>
<sequence length="125" mass="13912">MRAAGPGAVAGLLCRAAAAVLPRDSRGRYLAEWRADLTAEPRHTLRYACSVLVHVLELRRVVLGADAVPRRCRLHLHAYVPVHDNPENRKYVSRHCRLCGYVKDDRRAGNHPEDGLAWGSSMGVH</sequence>
<evidence type="ECO:0000313" key="2">
    <source>
        <dbReference type="Proteomes" id="UP001500730"/>
    </source>
</evidence>
<dbReference type="Proteomes" id="UP001500730">
    <property type="component" value="Unassembled WGS sequence"/>
</dbReference>
<keyword evidence="2" id="KW-1185">Reference proteome</keyword>
<proteinExistence type="predicted"/>
<name>A0ABN3MF53_9MICO</name>
<protein>
    <submittedName>
        <fullName evidence="1">Uncharacterized protein</fullName>
    </submittedName>
</protein>
<dbReference type="EMBL" id="BAAARE010000031">
    <property type="protein sequence ID" value="GAA2500777.1"/>
    <property type="molecule type" value="Genomic_DNA"/>
</dbReference>
<reference evidence="1 2" key="1">
    <citation type="journal article" date="2019" name="Int. J. Syst. Evol. Microbiol.">
        <title>The Global Catalogue of Microorganisms (GCM) 10K type strain sequencing project: providing services to taxonomists for standard genome sequencing and annotation.</title>
        <authorList>
            <consortium name="The Broad Institute Genomics Platform"/>
            <consortium name="The Broad Institute Genome Sequencing Center for Infectious Disease"/>
            <person name="Wu L."/>
            <person name="Ma J."/>
        </authorList>
    </citation>
    <scope>NUCLEOTIDE SEQUENCE [LARGE SCALE GENOMIC DNA]</scope>
    <source>
        <strain evidence="1 2">JCM 16259</strain>
    </source>
</reference>